<gene>
    <name evidence="3" type="ORF">CP970_33495</name>
</gene>
<evidence type="ECO:0000256" key="1">
    <source>
        <dbReference type="SAM" id="MobiDB-lite"/>
    </source>
</evidence>
<dbReference type="OrthoDB" id="4303889at2"/>
<dbReference type="AlphaFoldDB" id="A0A5J6GI49"/>
<keyword evidence="2" id="KW-0812">Transmembrane</keyword>
<evidence type="ECO:0000313" key="3">
    <source>
        <dbReference type="EMBL" id="QEU95169.1"/>
    </source>
</evidence>
<dbReference type="EMBL" id="CP023699">
    <property type="protein sequence ID" value="QEU95169.1"/>
    <property type="molecule type" value="Genomic_DNA"/>
</dbReference>
<dbReference type="InterPro" id="IPR015943">
    <property type="entry name" value="WD40/YVTN_repeat-like_dom_sf"/>
</dbReference>
<feature type="region of interest" description="Disordered" evidence="1">
    <location>
        <begin position="202"/>
        <end position="227"/>
    </location>
</feature>
<evidence type="ECO:0000256" key="2">
    <source>
        <dbReference type="SAM" id="Phobius"/>
    </source>
</evidence>
<dbReference type="Proteomes" id="UP000325529">
    <property type="component" value="Chromosome"/>
</dbReference>
<dbReference type="InterPro" id="IPR011044">
    <property type="entry name" value="Quino_amine_DH_bsu"/>
</dbReference>
<keyword evidence="4" id="KW-1185">Reference proteome</keyword>
<feature type="transmembrane region" description="Helical" evidence="2">
    <location>
        <begin position="40"/>
        <end position="61"/>
    </location>
</feature>
<proteinExistence type="predicted"/>
<evidence type="ECO:0000313" key="4">
    <source>
        <dbReference type="Proteomes" id="UP000325529"/>
    </source>
</evidence>
<dbReference type="Gene3D" id="2.130.10.10">
    <property type="entry name" value="YVTN repeat-like/Quinoprotein amine dehydrogenase"/>
    <property type="match status" value="1"/>
</dbReference>
<keyword evidence="2" id="KW-0472">Membrane</keyword>
<dbReference type="SUPFAM" id="SSF50969">
    <property type="entry name" value="YVTN repeat-like/Quinoprotein amine dehydrogenase"/>
    <property type="match status" value="1"/>
</dbReference>
<keyword evidence="2" id="KW-1133">Transmembrane helix</keyword>
<protein>
    <submittedName>
        <fullName evidence="3">WD40 repeat domain-containing protein</fullName>
    </submittedName>
</protein>
<reference evidence="3 4" key="1">
    <citation type="submission" date="2017-09" db="EMBL/GenBank/DDBJ databases">
        <authorList>
            <person name="Lee N."/>
            <person name="Cho B.-K."/>
        </authorList>
    </citation>
    <scope>NUCLEOTIDE SEQUENCE [LARGE SCALE GENOMIC DNA]</scope>
    <source>
        <strain evidence="3 4">ATCC 12853</strain>
    </source>
</reference>
<sequence length="408" mass="44025">MNVEDLVRDALREQAAEGAPVPGDLADRVLTVRRRRRARAIAGTSLAAVAAVLAVAVPVIGADSDAHGPRPASELHDGDVVAHPDQSPPRDLIAAGGTALAAFSTSARVKQSDGDALITRTYQLLDQKTGRYRKAERWSFLDVAPGMRTAAVLERGLPAQRIGLLDLLTGKVERWIPVKHGVGGVEFSPDGRKLVATTYAQDPDRLDGDRPINNGKTEEPGPAEPSRTGFYLVDVASGETHWSKVATDTSGEFGFADINTRQDFGFSQDGSLVYTGLTRAPNQQYYDFDGRERSAPAREKHLRWYVDARLSPSGKLAAGDFAGTNKKTASEVIDPLTGKRVAKVPGQQLLAWVDDKRLIAWDIAPGTSEYRNRLVLVTIGSKKTVPLSGFLSPKADANGRWTPVFAAR</sequence>
<organism evidence="3 4">
    <name type="scientific">Streptomyces kanamyceticus</name>
    <dbReference type="NCBI Taxonomy" id="1967"/>
    <lineage>
        <taxon>Bacteria</taxon>
        <taxon>Bacillati</taxon>
        <taxon>Actinomycetota</taxon>
        <taxon>Actinomycetes</taxon>
        <taxon>Kitasatosporales</taxon>
        <taxon>Streptomycetaceae</taxon>
        <taxon>Streptomyces</taxon>
    </lineage>
</organism>
<dbReference type="RefSeq" id="WP_055543586.1">
    <property type="nucleotide sequence ID" value="NZ_CP023699.1"/>
</dbReference>
<name>A0A5J6GI49_STRKN</name>
<accession>A0A5J6GI49</accession>
<dbReference type="KEGG" id="ska:CP970_33495"/>